<evidence type="ECO:0000313" key="2">
    <source>
        <dbReference type="EMBL" id="KAK0415921.1"/>
    </source>
</evidence>
<feature type="compositionally biased region" description="Basic and acidic residues" evidence="1">
    <location>
        <begin position="208"/>
        <end position="228"/>
    </location>
</feature>
<reference evidence="2" key="1">
    <citation type="submission" date="2023-06" db="EMBL/GenBank/DDBJ databases">
        <title>Genomic analysis of the entomopathogenic nematode Steinernema hermaphroditum.</title>
        <authorList>
            <person name="Schwarz E.M."/>
            <person name="Heppert J.K."/>
            <person name="Baniya A."/>
            <person name="Schwartz H.T."/>
            <person name="Tan C.-H."/>
            <person name="Antoshechkin I."/>
            <person name="Sternberg P.W."/>
            <person name="Goodrich-Blair H."/>
            <person name="Dillman A.R."/>
        </authorList>
    </citation>
    <scope>NUCLEOTIDE SEQUENCE</scope>
    <source>
        <strain evidence="2">PS9179</strain>
        <tissue evidence="2">Whole animal</tissue>
    </source>
</reference>
<sequence length="228" mass="26292">MGTRYASDVAYNVHLRKFSALAFCEEHDVPVRYAQLASQLLDKFGTFTAHEDFLEYFENTWVGWTRRNPRFEVSMWNCKAVTELELPRTNNSVESWHNAFQGVMGMQHPDVYKLLDRLLDEQVRVKAICAKLAAGEVPPLYSLVEPSDSRRLYRGATYEQKIADMGKRNVFIISEAEESSDSDFAMFVDLKIRTGEGSNQLPFHPYRRPPETEGESRTTEKECEKTMS</sequence>
<comment type="caution">
    <text evidence="2">The sequence shown here is derived from an EMBL/GenBank/DDBJ whole genome shotgun (WGS) entry which is preliminary data.</text>
</comment>
<evidence type="ECO:0000256" key="1">
    <source>
        <dbReference type="SAM" id="MobiDB-lite"/>
    </source>
</evidence>
<keyword evidence="3" id="KW-1185">Reference proteome</keyword>
<accession>A0AA39LZF8</accession>
<dbReference type="AlphaFoldDB" id="A0AA39LZF8"/>
<proteinExistence type="predicted"/>
<organism evidence="2 3">
    <name type="scientific">Steinernema hermaphroditum</name>
    <dbReference type="NCBI Taxonomy" id="289476"/>
    <lineage>
        <taxon>Eukaryota</taxon>
        <taxon>Metazoa</taxon>
        <taxon>Ecdysozoa</taxon>
        <taxon>Nematoda</taxon>
        <taxon>Chromadorea</taxon>
        <taxon>Rhabditida</taxon>
        <taxon>Tylenchina</taxon>
        <taxon>Panagrolaimomorpha</taxon>
        <taxon>Strongyloidoidea</taxon>
        <taxon>Steinernematidae</taxon>
        <taxon>Steinernema</taxon>
    </lineage>
</organism>
<evidence type="ECO:0000313" key="3">
    <source>
        <dbReference type="Proteomes" id="UP001175271"/>
    </source>
</evidence>
<gene>
    <name evidence="2" type="ORF">QR680_012192</name>
</gene>
<feature type="region of interest" description="Disordered" evidence="1">
    <location>
        <begin position="197"/>
        <end position="228"/>
    </location>
</feature>
<dbReference type="EMBL" id="JAUCMV010000002">
    <property type="protein sequence ID" value="KAK0415921.1"/>
    <property type="molecule type" value="Genomic_DNA"/>
</dbReference>
<name>A0AA39LZF8_9BILA</name>
<evidence type="ECO:0008006" key="4">
    <source>
        <dbReference type="Google" id="ProtNLM"/>
    </source>
</evidence>
<protein>
    <recommendedName>
        <fullName evidence="4">MULE transposase domain-containing protein</fullName>
    </recommendedName>
</protein>
<dbReference type="Proteomes" id="UP001175271">
    <property type="component" value="Unassembled WGS sequence"/>
</dbReference>